<reference evidence="4" key="1">
    <citation type="submission" date="2023-06" db="EMBL/GenBank/DDBJ databases">
        <title>Genomic analysis of the entomopathogenic nematode Steinernema hermaphroditum.</title>
        <authorList>
            <person name="Schwarz E.M."/>
            <person name="Heppert J.K."/>
            <person name="Baniya A."/>
            <person name="Schwartz H.T."/>
            <person name="Tan C.-H."/>
            <person name="Antoshechkin I."/>
            <person name="Sternberg P.W."/>
            <person name="Goodrich-Blair H."/>
            <person name="Dillman A.R."/>
        </authorList>
    </citation>
    <scope>NUCLEOTIDE SEQUENCE</scope>
    <source>
        <strain evidence="4">PS9179</strain>
        <tissue evidence="4">Whole animal</tissue>
    </source>
</reference>
<dbReference type="AlphaFoldDB" id="A0AA39LAW5"/>
<evidence type="ECO:0000256" key="2">
    <source>
        <dbReference type="ARBA" id="ARBA00022679"/>
    </source>
</evidence>
<dbReference type="GO" id="GO:0008146">
    <property type="term" value="F:sulfotransferase activity"/>
    <property type="evidence" value="ECO:0007669"/>
    <property type="project" value="InterPro"/>
</dbReference>
<dbReference type="Proteomes" id="UP001175271">
    <property type="component" value="Unassembled WGS sequence"/>
</dbReference>
<name>A0AA39LAW5_9BILA</name>
<proteinExistence type="inferred from homology"/>
<accession>A0AA39LAW5</accession>
<comment type="caution">
    <text evidence="4">The sequence shown here is derived from an EMBL/GenBank/DDBJ whole genome shotgun (WGS) entry which is preliminary data.</text>
</comment>
<feature type="domain" description="Sulfotransferase" evidence="3">
    <location>
        <begin position="336"/>
        <end position="574"/>
    </location>
</feature>
<organism evidence="4 5">
    <name type="scientific">Steinernema hermaphroditum</name>
    <dbReference type="NCBI Taxonomy" id="289476"/>
    <lineage>
        <taxon>Eukaryota</taxon>
        <taxon>Metazoa</taxon>
        <taxon>Ecdysozoa</taxon>
        <taxon>Nematoda</taxon>
        <taxon>Chromadorea</taxon>
        <taxon>Rhabditida</taxon>
        <taxon>Tylenchina</taxon>
        <taxon>Panagrolaimomorpha</taxon>
        <taxon>Strongyloidoidea</taxon>
        <taxon>Steinernematidae</taxon>
        <taxon>Steinernema</taxon>
    </lineage>
</organism>
<feature type="domain" description="Sulfotransferase" evidence="3">
    <location>
        <begin position="47"/>
        <end position="287"/>
    </location>
</feature>
<sequence length="590" mass="69140">MVVVGNDSVVVEQPEGEPRQACINGELFPPFFKLEHVSSAKALEVYPDDIIVATFPKCGTTWVQHIVCQLTIDGYELKPGKELFTYTPLIEFVGGDVVRRLQRPRILKSHFNFNNLPKHDGAKVILVCRNPKDTLVSWFHHMRNIKGYNWENGHFDVFFDMFCEGRIPWGGYFDYHKGWLPYIHEPNVLVVKYEDMVADLEASVVRIAEFLGPNTANTVSDPVKLGQILQSSALESMKKDQQRWFPNVLRKPDNFIRKGVPGDWRNHLSVEQSEKIDRMFEKHFKNTVFADWWKDDMLWQEGMRDLNIQITVDGHPYPDGFMPENIRSARALKALPDDVFIVTYPKCGTTWVQHIVCQLMIEDYQLKPGKELFTWTPMIEFSGAAAALQRQRPRILKSHFFYRDCPKDPNAKYIFVTRNPKDAVVSAFHMTINQRREDYANISFDEFFDMFMEGKYSYGSYFDYHKEWLQHLQFHNALVVKYEDMIRDLKGAIVQIGEFLGGKAKEVIEDCAKLDKIVEDSTFSAMRKDQHRWIPNVLKGPDLFMRKGTPRDWKNYFTKKQSDQLDKEFAMHFKGIIAEHWWKEEMKWED</sequence>
<dbReference type="SUPFAM" id="SSF52540">
    <property type="entry name" value="P-loop containing nucleoside triphosphate hydrolases"/>
    <property type="match status" value="2"/>
</dbReference>
<keyword evidence="2" id="KW-0808">Transferase</keyword>
<gene>
    <name evidence="4" type="ORF">QR680_019301</name>
</gene>
<dbReference type="Pfam" id="PF00685">
    <property type="entry name" value="Sulfotransfer_1"/>
    <property type="match status" value="2"/>
</dbReference>
<dbReference type="EMBL" id="JAUCMV010000006">
    <property type="protein sequence ID" value="KAK0390319.1"/>
    <property type="molecule type" value="Genomic_DNA"/>
</dbReference>
<protein>
    <recommendedName>
        <fullName evidence="3">Sulfotransferase domain-containing protein</fullName>
    </recommendedName>
</protein>
<dbReference type="Gene3D" id="3.40.50.300">
    <property type="entry name" value="P-loop containing nucleotide triphosphate hydrolases"/>
    <property type="match status" value="2"/>
</dbReference>
<evidence type="ECO:0000313" key="5">
    <source>
        <dbReference type="Proteomes" id="UP001175271"/>
    </source>
</evidence>
<keyword evidence="5" id="KW-1185">Reference proteome</keyword>
<evidence type="ECO:0000259" key="3">
    <source>
        <dbReference type="Pfam" id="PF00685"/>
    </source>
</evidence>
<dbReference type="InterPro" id="IPR000863">
    <property type="entry name" value="Sulfotransferase_dom"/>
</dbReference>
<comment type="similarity">
    <text evidence="1">Belongs to the sulfotransferase 1 family.</text>
</comment>
<dbReference type="InterPro" id="IPR027417">
    <property type="entry name" value="P-loop_NTPase"/>
</dbReference>
<evidence type="ECO:0000256" key="1">
    <source>
        <dbReference type="ARBA" id="ARBA00005771"/>
    </source>
</evidence>
<evidence type="ECO:0000313" key="4">
    <source>
        <dbReference type="EMBL" id="KAK0390319.1"/>
    </source>
</evidence>
<dbReference type="PANTHER" id="PTHR11783">
    <property type="entry name" value="SULFOTRANSFERASE SULT"/>
    <property type="match status" value="1"/>
</dbReference>